<keyword evidence="1" id="KW-0812">Transmembrane</keyword>
<evidence type="ECO:0000256" key="1">
    <source>
        <dbReference type="SAM" id="Phobius"/>
    </source>
</evidence>
<feature type="transmembrane region" description="Helical" evidence="1">
    <location>
        <begin position="266"/>
        <end position="285"/>
    </location>
</feature>
<dbReference type="Gene3D" id="2.60.120.380">
    <property type="match status" value="1"/>
</dbReference>
<accession>A0A656YX81</accession>
<evidence type="ECO:0000313" key="3">
    <source>
        <dbReference type="Proteomes" id="UP000070257"/>
    </source>
</evidence>
<evidence type="ECO:0000313" key="2">
    <source>
        <dbReference type="EMBL" id="KXA98530.1"/>
    </source>
</evidence>
<dbReference type="Proteomes" id="UP000070257">
    <property type="component" value="Unassembled WGS sequence"/>
</dbReference>
<dbReference type="EMBL" id="LHXT01000017">
    <property type="protein sequence ID" value="KXA98530.1"/>
    <property type="molecule type" value="Genomic_DNA"/>
</dbReference>
<dbReference type="AlphaFoldDB" id="A0A656YX81"/>
<gene>
    <name evidence="2" type="ORF">AKJ39_01740</name>
</gene>
<name>A0A656YX81_9EURY</name>
<organism evidence="2 3">
    <name type="scientific">candidate division MSBL1 archaeon SCGC-AAA259J03</name>
    <dbReference type="NCBI Taxonomy" id="1698269"/>
    <lineage>
        <taxon>Archaea</taxon>
        <taxon>Methanobacteriati</taxon>
        <taxon>Methanobacteriota</taxon>
        <taxon>candidate division MSBL1</taxon>
    </lineage>
</organism>
<feature type="transmembrane region" description="Helical" evidence="1">
    <location>
        <begin position="234"/>
        <end position="254"/>
    </location>
</feature>
<keyword evidence="1" id="KW-0472">Membrane</keyword>
<feature type="transmembrane region" description="Helical" evidence="1">
    <location>
        <begin position="201"/>
        <end position="222"/>
    </location>
</feature>
<sequence length="341" mass="38359">MVRNLSKIKLAIISIITLIIFTIPLCSAHVPKEVEGNNTLETALIVDDPTKSWAIYAKIHEKGEAQYYRLELEESQILRASLFVPNKDSFVPNLIIGGLSLETEGVLPDDVQIPEDYGYIVKEGNLEDPEYEPFTPASYYYLADFEKEIEDTGTYYVIVSDPDGEGNYGLAIGKEERYGLVEWIRVPLDIIKVRQWEGLSLLYIFLPMILTIIVGFFLLIWFGKSEPKRNYTVLGWLVVSSGLLYFGSGVMKFVEMIVASGKANPGPLIVVTVVFASLPVVLGIFTIRKGIEFNGDIYLKDRIYLAVYGILALFVWAGFILGSIIIFLASEWLSKELKQNE</sequence>
<proteinExistence type="predicted"/>
<keyword evidence="1" id="KW-1133">Transmembrane helix</keyword>
<protein>
    <submittedName>
        <fullName evidence="2">Uncharacterized protein</fullName>
    </submittedName>
</protein>
<comment type="caution">
    <text evidence="2">The sequence shown here is derived from an EMBL/GenBank/DDBJ whole genome shotgun (WGS) entry which is preliminary data.</text>
</comment>
<feature type="transmembrane region" description="Helical" evidence="1">
    <location>
        <begin position="305"/>
        <end position="329"/>
    </location>
</feature>
<reference evidence="2 3" key="1">
    <citation type="journal article" date="2016" name="Sci. Rep.">
        <title>Metabolic traits of an uncultured archaeal lineage -MSBL1- from brine pools of the Red Sea.</title>
        <authorList>
            <person name="Mwirichia R."/>
            <person name="Alam I."/>
            <person name="Rashid M."/>
            <person name="Vinu M."/>
            <person name="Ba-Alawi W."/>
            <person name="Anthony Kamau A."/>
            <person name="Kamanda Ngugi D."/>
            <person name="Goker M."/>
            <person name="Klenk H.P."/>
            <person name="Bajic V."/>
            <person name="Stingl U."/>
        </authorList>
    </citation>
    <scope>NUCLEOTIDE SEQUENCE [LARGE SCALE GENOMIC DNA]</scope>
    <source>
        <strain evidence="2">SCGC-AAA259J03</strain>
    </source>
</reference>
<keyword evidence="3" id="KW-1185">Reference proteome</keyword>